<organism evidence="2 3">
    <name type="scientific">Thelohanellus kitauei</name>
    <name type="common">Myxosporean</name>
    <dbReference type="NCBI Taxonomy" id="669202"/>
    <lineage>
        <taxon>Eukaryota</taxon>
        <taxon>Metazoa</taxon>
        <taxon>Cnidaria</taxon>
        <taxon>Myxozoa</taxon>
        <taxon>Myxosporea</taxon>
        <taxon>Bivalvulida</taxon>
        <taxon>Platysporina</taxon>
        <taxon>Myxobolidae</taxon>
        <taxon>Thelohanellus</taxon>
    </lineage>
</organism>
<evidence type="ECO:0000256" key="1">
    <source>
        <dbReference type="SAM" id="MobiDB-lite"/>
    </source>
</evidence>
<comment type="caution">
    <text evidence="2">The sequence shown here is derived from an EMBL/GenBank/DDBJ whole genome shotgun (WGS) entry which is preliminary data.</text>
</comment>
<proteinExistence type="predicted"/>
<accession>A0A0C2J2G8</accession>
<dbReference type="AlphaFoldDB" id="A0A0C2J2G8"/>
<reference evidence="2 3" key="1">
    <citation type="journal article" date="2014" name="Genome Biol. Evol.">
        <title>The genome of the myxosporean Thelohanellus kitauei shows adaptations to nutrient acquisition within its fish host.</title>
        <authorList>
            <person name="Yang Y."/>
            <person name="Xiong J."/>
            <person name="Zhou Z."/>
            <person name="Huo F."/>
            <person name="Miao W."/>
            <person name="Ran C."/>
            <person name="Liu Y."/>
            <person name="Zhang J."/>
            <person name="Feng J."/>
            <person name="Wang M."/>
            <person name="Wang M."/>
            <person name="Wang L."/>
            <person name="Yao B."/>
        </authorList>
    </citation>
    <scope>NUCLEOTIDE SEQUENCE [LARGE SCALE GENOMIC DNA]</scope>
    <source>
        <strain evidence="2">Wuqing</strain>
    </source>
</reference>
<evidence type="ECO:0000313" key="3">
    <source>
        <dbReference type="Proteomes" id="UP000031668"/>
    </source>
</evidence>
<evidence type="ECO:0000313" key="2">
    <source>
        <dbReference type="EMBL" id="KII72059.1"/>
    </source>
</evidence>
<name>A0A0C2J2G8_THEKT</name>
<dbReference type="EMBL" id="JWZT01001424">
    <property type="protein sequence ID" value="KII72059.1"/>
    <property type="molecule type" value="Genomic_DNA"/>
</dbReference>
<dbReference type="Proteomes" id="UP000031668">
    <property type="component" value="Unassembled WGS sequence"/>
</dbReference>
<sequence>MKSDVYKDRWNSVDLSEFVTMVSHFFVRILSVVIFSMPVDPVPESGSTGELSTLKGTSQHVNGTHVKPRVVYNPSVVDARNEDEMLVPVGSGSIPGVSTVEGSPTSTKDHTVPRHGSSWSDDTKTHKYESMTKEQFDQLLESGDLFRLPFADVVELFKRFRPDVSQRGVSHSS</sequence>
<gene>
    <name evidence="2" type="ORF">RF11_10646</name>
</gene>
<keyword evidence="3" id="KW-1185">Reference proteome</keyword>
<feature type="region of interest" description="Disordered" evidence="1">
    <location>
        <begin position="87"/>
        <end position="123"/>
    </location>
</feature>
<protein>
    <submittedName>
        <fullName evidence="2">Uncharacterized protein</fullName>
    </submittedName>
</protein>